<protein>
    <submittedName>
        <fullName evidence="1">Uncharacterized protein</fullName>
    </submittedName>
</protein>
<keyword evidence="2" id="KW-1185">Reference proteome</keyword>
<dbReference type="OrthoDB" id="2192878at2759"/>
<reference evidence="1 2" key="1">
    <citation type="journal article" date="2012" name="Proc. Natl. Acad. Sci. U.S.A.">
        <title>Gain and loss of multiple functionally related, horizontally transferred genes in the reduced genomes of two microsporidian parasites.</title>
        <authorList>
            <person name="Pombert J.-F."/>
            <person name="Selman M."/>
            <person name="Burki F."/>
            <person name="Bardell F.T."/>
            <person name="Farinelli L."/>
            <person name="Solter L.F."/>
            <person name="Whitman D.W."/>
            <person name="Weiss L.M."/>
            <person name="Corradi N."/>
            <person name="Keeling P.J."/>
        </authorList>
    </citation>
    <scope>NUCLEOTIDE SEQUENCE [LARGE SCALE GENOMIC DNA]</scope>
    <source>
        <strain evidence="1 2">SJ-2008</strain>
    </source>
</reference>
<dbReference type="HOGENOM" id="CLU_1219684_0_0_1"/>
<dbReference type="AlphaFoldDB" id="I7AR77"/>
<evidence type="ECO:0000313" key="1">
    <source>
        <dbReference type="EMBL" id="AFN82862.1"/>
    </source>
</evidence>
<dbReference type="RefSeq" id="XP_009264359.1">
    <property type="nucleotide sequence ID" value="XM_009266084.1"/>
</dbReference>
<dbReference type="VEuPathDB" id="MicrosporidiaDB:EROM_040950"/>
<dbReference type="EMBL" id="CP003521">
    <property type="protein sequence ID" value="AFN82862.1"/>
    <property type="molecule type" value="Genomic_DNA"/>
</dbReference>
<dbReference type="Proteomes" id="UP000010094">
    <property type="component" value="Chromosome IV"/>
</dbReference>
<dbReference type="KEGG" id="ero:EROM_040950"/>
<sequence length="213" mass="24605">MTAEGGNDEMIEESSITVSSGIADESVAFPRDGSPKNQKKSRSCFPKRLWIKRDVDYDLDLSYCDKILNRFIFHVNTLKEGGTYERDINEDAFYYKYMPISPCDIETIKDSPDLRDKMSCRRLREMSLQLIDLCMKLNRDGEGLIDLETTTSELSEDTRALIRDSILKKKRILNLLHKVRNYIGEIILMGEKCYNHIEKSSAIAFKQILSLED</sequence>
<gene>
    <name evidence="1" type="ordered locus">EROM_040950</name>
</gene>
<proteinExistence type="predicted"/>
<accession>I7AR77</accession>
<organism evidence="1 2">
    <name type="scientific">Encephalitozoon romaleae (strain SJ-2008)</name>
    <name type="common">Microsporidian parasite</name>
    <dbReference type="NCBI Taxonomy" id="1178016"/>
    <lineage>
        <taxon>Eukaryota</taxon>
        <taxon>Fungi</taxon>
        <taxon>Fungi incertae sedis</taxon>
        <taxon>Microsporidia</taxon>
        <taxon>Unikaryonidae</taxon>
        <taxon>Encephalitozoon</taxon>
    </lineage>
</organism>
<dbReference type="GeneID" id="20521159"/>
<name>I7AR77_ENCRO</name>
<evidence type="ECO:0000313" key="2">
    <source>
        <dbReference type="Proteomes" id="UP000010094"/>
    </source>
</evidence>